<evidence type="ECO:0000313" key="2">
    <source>
        <dbReference type="Proteomes" id="UP000305794"/>
    </source>
</evidence>
<proteinExistence type="predicted"/>
<protein>
    <submittedName>
        <fullName evidence="1">Uncharacterized protein</fullName>
    </submittedName>
</protein>
<organism evidence="1 2">
    <name type="scientific">Nodularia phage vB_NspS-kac65v151</name>
    <dbReference type="NCBI Taxonomy" id="2557579"/>
    <lineage>
        <taxon>Viruses</taxon>
        <taxon>Duplodnaviria</taxon>
        <taxon>Heunggongvirae</taxon>
        <taxon>Uroviricota</taxon>
        <taxon>Caudoviricetes</taxon>
        <taxon>Ravarandavirus</taxon>
        <taxon>Ravarandavirus kac65v151</taxon>
    </lineage>
</organism>
<keyword evidence="2" id="KW-1185">Reference proteome</keyword>
<dbReference type="EMBL" id="MK605242">
    <property type="protein sequence ID" value="QBQ73125.1"/>
    <property type="molecule type" value="Genomic_DNA"/>
</dbReference>
<gene>
    <name evidence="1" type="ORF">kac65v151_gp095</name>
</gene>
<accession>A0A482MHM2</accession>
<dbReference type="Proteomes" id="UP000305794">
    <property type="component" value="Segment"/>
</dbReference>
<evidence type="ECO:0000313" key="1">
    <source>
        <dbReference type="EMBL" id="QBQ73125.1"/>
    </source>
</evidence>
<reference evidence="1 2" key="1">
    <citation type="submission" date="2019-03" db="EMBL/GenBank/DDBJ databases">
        <title>Diversity and diversification of Nodularia spumigena cyanophages in the Baltic Sea.</title>
        <authorList>
            <person name="Sulcius S."/>
            <person name="Holmfeldt K."/>
            <person name="Simoliunas E."/>
        </authorList>
    </citation>
    <scope>NUCLEOTIDE SEQUENCE [LARGE SCALE GENOMIC DNA]</scope>
</reference>
<sequence length="66" mass="7763">MKSKQPKTLQDKIKDLPPERQQLIVTKCDQLVAGELARQEVHIKGLNAFYEIYDEYREVFENLAKN</sequence>
<name>A0A482MHM2_9CAUD</name>